<sequence length="88" mass="9811">LSFLVLPVIPSRVAISLPVGYRPNSIKFLSFYGYSHGYPSRYPLGIDQIRSNSSASTDTAMGIHLVTRRVSTKFDQIPPDSEYTVVDF</sequence>
<organism evidence="1 2">
    <name type="scientific">Adineta ricciae</name>
    <name type="common">Rotifer</name>
    <dbReference type="NCBI Taxonomy" id="249248"/>
    <lineage>
        <taxon>Eukaryota</taxon>
        <taxon>Metazoa</taxon>
        <taxon>Spiralia</taxon>
        <taxon>Gnathifera</taxon>
        <taxon>Rotifera</taxon>
        <taxon>Eurotatoria</taxon>
        <taxon>Bdelloidea</taxon>
        <taxon>Adinetida</taxon>
        <taxon>Adinetidae</taxon>
        <taxon>Adineta</taxon>
    </lineage>
</organism>
<accession>A0A815CIB3</accession>
<dbReference type="AlphaFoldDB" id="A0A815CIB3"/>
<proteinExistence type="predicted"/>
<evidence type="ECO:0000313" key="1">
    <source>
        <dbReference type="EMBL" id="CAF1280712.1"/>
    </source>
</evidence>
<comment type="caution">
    <text evidence="1">The sequence shown here is derived from an EMBL/GenBank/DDBJ whole genome shotgun (WGS) entry which is preliminary data.</text>
</comment>
<protein>
    <submittedName>
        <fullName evidence="1">Uncharacterized protein</fullName>
    </submittedName>
</protein>
<gene>
    <name evidence="1" type="ORF">XAT740_LOCUS27800</name>
</gene>
<reference evidence="1" key="1">
    <citation type="submission" date="2021-02" db="EMBL/GenBank/DDBJ databases">
        <authorList>
            <person name="Nowell W R."/>
        </authorList>
    </citation>
    <scope>NUCLEOTIDE SEQUENCE</scope>
</reference>
<dbReference type="Proteomes" id="UP000663828">
    <property type="component" value="Unassembled WGS sequence"/>
</dbReference>
<keyword evidence="2" id="KW-1185">Reference proteome</keyword>
<dbReference type="EMBL" id="CAJNOR010002341">
    <property type="protein sequence ID" value="CAF1280712.1"/>
    <property type="molecule type" value="Genomic_DNA"/>
</dbReference>
<evidence type="ECO:0000313" key="2">
    <source>
        <dbReference type="Proteomes" id="UP000663828"/>
    </source>
</evidence>
<feature type="non-terminal residue" evidence="1">
    <location>
        <position position="1"/>
    </location>
</feature>
<name>A0A815CIB3_ADIRI</name>